<organism evidence="1 2">
    <name type="scientific">Amanita muscaria (strain Koide BX008)</name>
    <dbReference type="NCBI Taxonomy" id="946122"/>
    <lineage>
        <taxon>Eukaryota</taxon>
        <taxon>Fungi</taxon>
        <taxon>Dikarya</taxon>
        <taxon>Basidiomycota</taxon>
        <taxon>Agaricomycotina</taxon>
        <taxon>Agaricomycetes</taxon>
        <taxon>Agaricomycetidae</taxon>
        <taxon>Agaricales</taxon>
        <taxon>Pluteineae</taxon>
        <taxon>Amanitaceae</taxon>
        <taxon>Amanita</taxon>
    </lineage>
</organism>
<dbReference type="EMBL" id="KN818424">
    <property type="protein sequence ID" value="KIL56394.1"/>
    <property type="molecule type" value="Genomic_DNA"/>
</dbReference>
<evidence type="ECO:0000313" key="1">
    <source>
        <dbReference type="EMBL" id="KIL56394.1"/>
    </source>
</evidence>
<dbReference type="AlphaFoldDB" id="A0A0C2SQY2"/>
<dbReference type="HOGENOM" id="CLU_1250374_0_0_1"/>
<dbReference type="Proteomes" id="UP000054549">
    <property type="component" value="Unassembled WGS sequence"/>
</dbReference>
<accession>A0A0C2SQY2</accession>
<dbReference type="InParanoid" id="A0A0C2SQY2"/>
<reference evidence="1 2" key="1">
    <citation type="submission" date="2014-04" db="EMBL/GenBank/DDBJ databases">
        <title>Evolutionary Origins and Diversification of the Mycorrhizal Mutualists.</title>
        <authorList>
            <consortium name="DOE Joint Genome Institute"/>
            <consortium name="Mycorrhizal Genomics Consortium"/>
            <person name="Kohler A."/>
            <person name="Kuo A."/>
            <person name="Nagy L.G."/>
            <person name="Floudas D."/>
            <person name="Copeland A."/>
            <person name="Barry K.W."/>
            <person name="Cichocki N."/>
            <person name="Veneault-Fourrey C."/>
            <person name="LaButti K."/>
            <person name="Lindquist E.A."/>
            <person name="Lipzen A."/>
            <person name="Lundell T."/>
            <person name="Morin E."/>
            <person name="Murat C."/>
            <person name="Riley R."/>
            <person name="Ohm R."/>
            <person name="Sun H."/>
            <person name="Tunlid A."/>
            <person name="Henrissat B."/>
            <person name="Grigoriev I.V."/>
            <person name="Hibbett D.S."/>
            <person name="Martin F."/>
        </authorList>
    </citation>
    <scope>NUCLEOTIDE SEQUENCE [LARGE SCALE GENOMIC DNA]</scope>
    <source>
        <strain evidence="1 2">Koide BX008</strain>
    </source>
</reference>
<keyword evidence="2" id="KW-1185">Reference proteome</keyword>
<name>A0A0C2SQY2_AMAMK</name>
<gene>
    <name evidence="1" type="ORF">M378DRAFT_17111</name>
</gene>
<protein>
    <submittedName>
        <fullName evidence="1">Uncharacterized protein</fullName>
    </submittedName>
</protein>
<evidence type="ECO:0000313" key="2">
    <source>
        <dbReference type="Proteomes" id="UP000054549"/>
    </source>
</evidence>
<proteinExistence type="predicted"/>
<sequence>MKKKVVKKKQDVSKQPPLAINMIHPFDSDGYFFSNVDESVRKLYPSLPPSPTKMDIDIKSENSAPSESIAPSENTFHICSCSNPRSYTRFHYTTHAKRRLCPHPFHIAKSVLHPRPAHTTTNIARSQSSHSPSLVITKGPSPVSYVKFLDVPYLTRERYLETLKENTKWSTAKVSCIETFGMKTKDGNWNIKVGFKDNAQSTIVKKLLTMNITFGSDTRRC</sequence>